<keyword evidence="26" id="KW-1185">Reference proteome</keyword>
<keyword evidence="17" id="KW-0508">mRNA splicing</keyword>
<evidence type="ECO:0000256" key="4">
    <source>
        <dbReference type="ARBA" id="ARBA00022454"/>
    </source>
</evidence>
<dbReference type="InterPro" id="IPR034392">
    <property type="entry name" value="TatSF1-like_RRM1"/>
</dbReference>
<sequence>MINLFGWFWLQGKDSEEIQRDLQQYNIIYSTCTAIEVEGHRPDVLDHFRNELVERRRICFQVTSTSEICGYVRLMLECSRVLLLLSRNCYMKSIGNADEKMELHQVETAAENTSTEQTPLVGPSLSSAEHLDVNSAKRNETTTSTGSSAVLDSSPKEPEAAQSSSAPQEPQCDPESVHYEGDVAIYTDKETGYQYQWNAEKSEWMSKPKVTYDYEDETHVYTDTDGTKLFWDKAKKAWFPRIDDEFMAIYQMSYGFTEAPKSPEKPEPTPEETAETAKPKGEKRKASEPTWFEVDEKQNTNVYVSNLPLDIEEQEFVDFMQKCGLVMRDPVTGNFKVKLYRERGTGQLKGDALCTYIRIESVALALKLLDGYIYKDHKVKVERAKFQLKGEFDPKLKPKMKKRKDKQKLKKQQDKLFDWRPEKKEGDRAKHERIVIIKNLFDPTIFDKDVSLILEFQEDLREEAGKIGEVRKVMLYDRHPEGVAQINMASPEEADQVVARLNGRWFMKRQLKAEIHDGKTKYKMSETDSQISQRLEGWDKFLEEGEPKPEETSTKT</sequence>
<feature type="domain" description="RRM" evidence="24">
    <location>
        <begin position="300"/>
        <end position="386"/>
    </location>
</feature>
<keyword evidence="16" id="KW-0804">Transcription</keyword>
<dbReference type="InterPro" id="IPR035979">
    <property type="entry name" value="RBD_domain_sf"/>
</dbReference>
<keyword evidence="6" id="KW-0597">Phosphoprotein</keyword>
<dbReference type="PROSITE" id="PS50102">
    <property type="entry name" value="RRM"/>
    <property type="match status" value="2"/>
</dbReference>
<evidence type="ECO:0000256" key="18">
    <source>
        <dbReference type="ARBA" id="ARBA00023204"/>
    </source>
</evidence>
<evidence type="ECO:0000256" key="8">
    <source>
        <dbReference type="ARBA" id="ARBA00022728"/>
    </source>
</evidence>
<feature type="region of interest" description="Disordered" evidence="23">
    <location>
        <begin position="537"/>
        <end position="556"/>
    </location>
</feature>
<keyword evidence="11" id="KW-0832">Ubl conjugation</keyword>
<keyword evidence="9" id="KW-0677">Repeat</keyword>
<evidence type="ECO:0000256" key="14">
    <source>
        <dbReference type="ARBA" id="ARBA00023015"/>
    </source>
</evidence>
<reference evidence="25" key="2">
    <citation type="submission" date="2024-08" db="UniProtKB">
        <authorList>
            <consortium name="EnsemblMetazoa"/>
        </authorList>
    </citation>
    <scope>IDENTIFICATION</scope>
</reference>
<evidence type="ECO:0000256" key="7">
    <source>
        <dbReference type="ARBA" id="ARBA00022664"/>
    </source>
</evidence>
<feature type="domain" description="RRM" evidence="24">
    <location>
        <begin position="433"/>
        <end position="518"/>
    </location>
</feature>
<dbReference type="CDD" id="cd12282">
    <property type="entry name" value="RRM2_TatSF1_like"/>
    <property type="match status" value="1"/>
</dbReference>
<dbReference type="FunFam" id="3.30.70.330:FF:000202">
    <property type="entry name" value="HIV Tat-specific factor 1"/>
    <property type="match status" value="1"/>
</dbReference>
<keyword evidence="14" id="KW-0805">Transcription regulation</keyword>
<accession>A0AAR5QBQ2</accession>
<dbReference type="CDD" id="cd12281">
    <property type="entry name" value="RRM1_TatSF1_like"/>
    <property type="match status" value="1"/>
</dbReference>
<feature type="compositionally biased region" description="Polar residues" evidence="23">
    <location>
        <begin position="141"/>
        <end position="151"/>
    </location>
</feature>
<dbReference type="GO" id="GO:0005684">
    <property type="term" value="C:U2-type spliceosomal complex"/>
    <property type="evidence" value="ECO:0007669"/>
    <property type="project" value="UniProtKB-ARBA"/>
</dbReference>
<dbReference type="PANTHER" id="PTHR15608">
    <property type="entry name" value="SPLICING FACTOR U2AF-ASSOCIATED PROTEIN 2"/>
    <property type="match status" value="1"/>
</dbReference>
<evidence type="ECO:0000256" key="1">
    <source>
        <dbReference type="ARBA" id="ARBA00004123"/>
    </source>
</evidence>
<keyword evidence="18" id="KW-0234">DNA repair</keyword>
<dbReference type="FunFam" id="3.30.70.330:FF:000105">
    <property type="entry name" value="HIV Tat-specific factor 1 homolog"/>
    <property type="match status" value="1"/>
</dbReference>
<evidence type="ECO:0000256" key="19">
    <source>
        <dbReference type="ARBA" id="ARBA00023242"/>
    </source>
</evidence>
<feature type="region of interest" description="Disordered" evidence="23">
    <location>
        <begin position="107"/>
        <end position="126"/>
    </location>
</feature>
<comment type="subunit">
    <text evidence="20">Component of the 17S U2 SnRNP complex, a ribonucleoprotein complex that contains small nuclear RNA (snRNA) U2 and a number of specific proteins. Within the 17S U2 SnRNP complex, interacts (via UHM region) directly with SF3B1. Component of a complex which is at least composed of HTATSF1/Tat-SF1, the P-TEFb complex components CDK9 and CCNT1, RNA polymerase II, SUPT5H, and NCL/nucleolin. Interacts with GTF2F2/RAP30 and POLR2A. Interacts with TCERG1/CA150. Interacts with (poly-ADP-ribosylated) RPA1; promoting HTATSF1 recruitment to DNA damage sites. Interacts (when phosphorylated) with TOPBP1; promoting recruitment of TOPBP1 to DNA damage sites during S-phase.</text>
</comment>
<keyword evidence="13" id="KW-0007">Acetylation</keyword>
<evidence type="ECO:0000256" key="6">
    <source>
        <dbReference type="ARBA" id="ARBA00022553"/>
    </source>
</evidence>
<keyword evidence="4" id="KW-0158">Chromosome</keyword>
<keyword evidence="12 22" id="KW-0694">RNA-binding</keyword>
<evidence type="ECO:0000256" key="16">
    <source>
        <dbReference type="ARBA" id="ARBA00023163"/>
    </source>
</evidence>
<evidence type="ECO:0000256" key="17">
    <source>
        <dbReference type="ARBA" id="ARBA00023187"/>
    </source>
</evidence>
<feature type="region of interest" description="Disordered" evidence="23">
    <location>
        <begin position="258"/>
        <end position="287"/>
    </location>
</feature>
<dbReference type="GO" id="GO:0005694">
    <property type="term" value="C:chromosome"/>
    <property type="evidence" value="ECO:0007669"/>
    <property type="project" value="UniProtKB-SubCell"/>
</dbReference>
<name>A0AAR5QBQ2_DENPD</name>
<comment type="similarity">
    <text evidence="3">Belongs to the HTATSF1 family.</text>
</comment>
<dbReference type="AlphaFoldDB" id="A0AAR5QBQ2"/>
<protein>
    <recommendedName>
        <fullName evidence="21">17S U2 SnRNP complex component HTATSF1</fullName>
    </recommendedName>
</protein>
<keyword evidence="19" id="KW-0539">Nucleus</keyword>
<evidence type="ECO:0000256" key="15">
    <source>
        <dbReference type="ARBA" id="ARBA00023159"/>
    </source>
</evidence>
<evidence type="ECO:0000256" key="12">
    <source>
        <dbReference type="ARBA" id="ARBA00022884"/>
    </source>
</evidence>
<dbReference type="Proteomes" id="UP000019118">
    <property type="component" value="Unassembled WGS sequence"/>
</dbReference>
<dbReference type="Pfam" id="PF00076">
    <property type="entry name" value="RRM_1"/>
    <property type="match status" value="2"/>
</dbReference>
<dbReference type="Gene3D" id="3.30.70.330">
    <property type="match status" value="2"/>
</dbReference>
<proteinExistence type="inferred from homology"/>
<dbReference type="InterPro" id="IPR034393">
    <property type="entry name" value="TatSF1-like"/>
</dbReference>
<feature type="compositionally biased region" description="Basic and acidic residues" evidence="23">
    <location>
        <begin position="275"/>
        <end position="287"/>
    </location>
</feature>
<evidence type="ECO:0000256" key="3">
    <source>
        <dbReference type="ARBA" id="ARBA00007747"/>
    </source>
</evidence>
<evidence type="ECO:0000256" key="22">
    <source>
        <dbReference type="PROSITE-ProRule" id="PRU00176"/>
    </source>
</evidence>
<dbReference type="GO" id="GO:0005686">
    <property type="term" value="C:U2 snRNP"/>
    <property type="evidence" value="ECO:0007669"/>
    <property type="project" value="TreeGrafter"/>
</dbReference>
<keyword evidence="7" id="KW-0507">mRNA processing</keyword>
<evidence type="ECO:0000256" key="21">
    <source>
        <dbReference type="ARBA" id="ARBA00073773"/>
    </source>
</evidence>
<evidence type="ECO:0000256" key="11">
    <source>
        <dbReference type="ARBA" id="ARBA00022843"/>
    </source>
</evidence>
<comment type="subcellular location">
    <subcellularLocation>
        <location evidence="2">Chromosome</location>
    </subcellularLocation>
    <subcellularLocation>
        <location evidence="1">Nucleus</location>
    </subcellularLocation>
</comment>
<evidence type="ECO:0000313" key="25">
    <source>
        <dbReference type="EnsemblMetazoa" id="XP_019770654.1"/>
    </source>
</evidence>
<evidence type="ECO:0000259" key="24">
    <source>
        <dbReference type="PROSITE" id="PS50102"/>
    </source>
</evidence>
<reference evidence="26" key="1">
    <citation type="journal article" date="2013" name="Genome Biol.">
        <title>Draft genome of the mountain pine beetle, Dendroctonus ponderosae Hopkins, a major forest pest.</title>
        <authorList>
            <person name="Keeling C.I."/>
            <person name="Yuen M.M."/>
            <person name="Liao N.Y."/>
            <person name="Docking T.R."/>
            <person name="Chan S.K."/>
            <person name="Taylor G.A."/>
            <person name="Palmquist D.L."/>
            <person name="Jackman S.D."/>
            <person name="Nguyen A."/>
            <person name="Li M."/>
            <person name="Henderson H."/>
            <person name="Janes J.K."/>
            <person name="Zhao Y."/>
            <person name="Pandoh P."/>
            <person name="Moore R."/>
            <person name="Sperling F.A."/>
            <person name="Huber D.P."/>
            <person name="Birol I."/>
            <person name="Jones S.J."/>
            <person name="Bohlmann J."/>
        </authorList>
    </citation>
    <scope>NUCLEOTIDE SEQUENCE</scope>
</reference>
<organism evidence="25 26">
    <name type="scientific">Dendroctonus ponderosae</name>
    <name type="common">Mountain pine beetle</name>
    <dbReference type="NCBI Taxonomy" id="77166"/>
    <lineage>
        <taxon>Eukaryota</taxon>
        <taxon>Metazoa</taxon>
        <taxon>Ecdysozoa</taxon>
        <taxon>Arthropoda</taxon>
        <taxon>Hexapoda</taxon>
        <taxon>Insecta</taxon>
        <taxon>Pterygota</taxon>
        <taxon>Neoptera</taxon>
        <taxon>Endopterygota</taxon>
        <taxon>Coleoptera</taxon>
        <taxon>Polyphaga</taxon>
        <taxon>Cucujiformia</taxon>
        <taxon>Curculionidae</taxon>
        <taxon>Scolytinae</taxon>
        <taxon>Dendroctonus</taxon>
    </lineage>
</organism>
<dbReference type="GO" id="GO:0003723">
    <property type="term" value="F:RNA binding"/>
    <property type="evidence" value="ECO:0007669"/>
    <property type="project" value="UniProtKB-UniRule"/>
</dbReference>
<keyword evidence="10" id="KW-0227">DNA damage</keyword>
<evidence type="ECO:0000256" key="13">
    <source>
        <dbReference type="ARBA" id="ARBA00022990"/>
    </source>
</evidence>
<dbReference type="PANTHER" id="PTHR15608:SF0">
    <property type="entry name" value="HIV TAT-SPECIFIC FACTOR 1"/>
    <property type="match status" value="1"/>
</dbReference>
<dbReference type="EnsemblMetazoa" id="XM_019915095.1">
    <property type="protein sequence ID" value="XP_019770654.1"/>
    <property type="gene ID" value="LOC109544763"/>
</dbReference>
<evidence type="ECO:0000256" key="5">
    <source>
        <dbReference type="ARBA" id="ARBA00022499"/>
    </source>
</evidence>
<dbReference type="GO" id="GO:0006281">
    <property type="term" value="P:DNA repair"/>
    <property type="evidence" value="ECO:0007669"/>
    <property type="project" value="UniProtKB-KW"/>
</dbReference>
<keyword evidence="15" id="KW-0010">Activator</keyword>
<evidence type="ECO:0000256" key="20">
    <source>
        <dbReference type="ARBA" id="ARBA00062124"/>
    </source>
</evidence>
<evidence type="ECO:0000256" key="2">
    <source>
        <dbReference type="ARBA" id="ARBA00004286"/>
    </source>
</evidence>
<evidence type="ECO:0000256" key="10">
    <source>
        <dbReference type="ARBA" id="ARBA00022763"/>
    </source>
</evidence>
<dbReference type="InterPro" id="IPR012677">
    <property type="entry name" value="Nucleotide-bd_a/b_plait_sf"/>
</dbReference>
<feature type="region of interest" description="Disordered" evidence="23">
    <location>
        <begin position="133"/>
        <end position="175"/>
    </location>
</feature>
<dbReference type="SMART" id="SM00360">
    <property type="entry name" value="RRM"/>
    <property type="match status" value="2"/>
</dbReference>
<evidence type="ECO:0000256" key="23">
    <source>
        <dbReference type="SAM" id="MobiDB-lite"/>
    </source>
</evidence>
<keyword evidence="8" id="KW-0747">Spliceosome</keyword>
<evidence type="ECO:0000313" key="26">
    <source>
        <dbReference type="Proteomes" id="UP000019118"/>
    </source>
</evidence>
<dbReference type="GO" id="GO:0000398">
    <property type="term" value="P:mRNA splicing, via spliceosome"/>
    <property type="evidence" value="ECO:0007669"/>
    <property type="project" value="InterPro"/>
</dbReference>
<dbReference type="EnsemblMetazoa" id="XM_019915094.1">
    <property type="protein sequence ID" value="XP_019770653.1"/>
    <property type="gene ID" value="LOC109544763"/>
</dbReference>
<dbReference type="SUPFAM" id="SSF54928">
    <property type="entry name" value="RNA-binding domain, RBD"/>
    <property type="match status" value="2"/>
</dbReference>
<keyword evidence="5" id="KW-1017">Isopeptide bond</keyword>
<dbReference type="InterPro" id="IPR000504">
    <property type="entry name" value="RRM_dom"/>
</dbReference>
<evidence type="ECO:0000256" key="9">
    <source>
        <dbReference type="ARBA" id="ARBA00022737"/>
    </source>
</evidence>